<dbReference type="SUPFAM" id="SSF117281">
    <property type="entry name" value="Kelch motif"/>
    <property type="match status" value="1"/>
</dbReference>
<dbReference type="Pfam" id="PF03382">
    <property type="entry name" value="DUF285"/>
    <property type="match status" value="3"/>
</dbReference>
<dbReference type="EMBL" id="MN739043">
    <property type="protein sequence ID" value="QHS85439.1"/>
    <property type="molecule type" value="Genomic_DNA"/>
</dbReference>
<dbReference type="InterPro" id="IPR011889">
    <property type="entry name" value="Liste_lipo_26"/>
</dbReference>
<feature type="domain" description="Hedgehog/Intein (Hint)" evidence="1">
    <location>
        <begin position="1008"/>
        <end position="1131"/>
    </location>
</feature>
<dbReference type="AlphaFoldDB" id="A0A6C0B1N1"/>
<dbReference type="InterPro" id="IPR015915">
    <property type="entry name" value="Kelch-typ_b-propeller"/>
</dbReference>
<organism evidence="2">
    <name type="scientific">viral metagenome</name>
    <dbReference type="NCBI Taxonomy" id="1070528"/>
    <lineage>
        <taxon>unclassified sequences</taxon>
        <taxon>metagenomes</taxon>
        <taxon>organismal metagenomes</taxon>
    </lineage>
</organism>
<proteinExistence type="predicted"/>
<evidence type="ECO:0000259" key="1">
    <source>
        <dbReference type="Pfam" id="PF13403"/>
    </source>
</evidence>
<reference evidence="2" key="1">
    <citation type="journal article" date="2020" name="Nature">
        <title>Giant virus diversity and host interactions through global metagenomics.</title>
        <authorList>
            <person name="Schulz F."/>
            <person name="Roux S."/>
            <person name="Paez-Espino D."/>
            <person name="Jungbluth S."/>
            <person name="Walsh D.A."/>
            <person name="Denef V.J."/>
            <person name="McMahon K.D."/>
            <person name="Konstantinidis K.T."/>
            <person name="Eloe-Fadrosh E.A."/>
            <person name="Kyrpides N.C."/>
            <person name="Woyke T."/>
        </authorList>
    </citation>
    <scope>NUCLEOTIDE SEQUENCE</scope>
    <source>
        <strain evidence="2">GVMAG-M-3300009182-78</strain>
    </source>
</reference>
<dbReference type="Pfam" id="PF13403">
    <property type="entry name" value="Hint_2"/>
    <property type="match status" value="1"/>
</dbReference>
<dbReference type="InterPro" id="IPR028992">
    <property type="entry name" value="Hedgehog/Intein_dom"/>
</dbReference>
<protein>
    <recommendedName>
        <fullName evidence="1">Hedgehog/Intein (Hint) domain-containing protein</fullName>
    </recommendedName>
</protein>
<dbReference type="NCBIfam" id="TIGR03803">
    <property type="entry name" value="Gloeo_Verruco"/>
    <property type="match status" value="5"/>
</dbReference>
<dbReference type="InterPro" id="IPR005046">
    <property type="entry name" value="DUF285"/>
</dbReference>
<name>A0A6C0B1N1_9ZZZZ</name>
<sequence length="1174" mass="128923">MSITGIFKYQIDFTGQPVPSDSSISTNLPIINTGGSFTSLSHSSSVTGTILTVTVPFTYIDKVDINDGLTFKGNANNYNKFYNGFNSITITEFGSIPLSRGGGSDVYNGYQFGFLTNIVFESTSGNPTILSSTSLRGCFYCCTNFNSNMNDWNTSNVTDMMTMFSGATQFNSDISGWDTSNVTNMSYMFYNASVFDQDISSWNTSNVTYMSYMFAGYNNTITTLNVNTNFNNGGQPLDTSGNCWDTSNVTDMSYMFSYNSKFNVSINNWDTSNVAYMSYMFYIATLFNQDISSWNTSKVTSMEYMFSGCSSFNQNIGSWDTGLVTTMSAMFGDCITFNQSIDSWNTGLVTTMGSMFFGAGAFNQDLNSWNTSNVTTMDSMFANANAFNGDISSWDTSKVTDMSSMFYNATAFNQNLSNWKTHNVTNMAQMFENASNFNNSIIKNITLFTLCTCPQTNFNGAAPDAAVIYQDGILYGTTAKGGNNNLGTIFSYDLSSNIPTVIHSFNGTDGSNPWAAVIYQDGILYGTINETSTNDIGILFSFDLSSNTLTTLYSFSKYEFGGFAISSTVIYQGGILYGGTSGGSEINRYGALFSFDLSSNTLTTLHSFDETDGSSPQASLIYQYGILYGTTAGGGINRLGTIFSYDLASNTLTTLHSFDGPNGRYPASALAYQDGILYGTTSRGWEYSSGILYSYNLPSNRFTILYSFKYSEGAPFPAVIYQDGMLYGTLYGGELYSYNLSSNTLTTLHSFDITGSPQASLIYQDGILYGSTASNSTSYTGTLFGYTLMPWNTSNNASFVYMFYGATSFNANLYNWNTDNAKHITNFEEANNNFSDLTTNSSFLKSEWPAQFQTQPVAPSISPQLFDLSVSYNGASIITARLHTNPDGYINSIIDTVNGKVVMPQTRTNLVSADNILNLTNLSIPNGVIVKPTTSFKTVTGDNSSWLYLTYDGTSPNGNLSSEVQVKTSPPNVNSMPAGLSLRGTSPTVKSYPVTVSIKRINVPISNICFVGNTPIVCDQGTIPIRSIQPDIHTIFNKKIVAITQTITDDKYLVCFEKDSLGKNLPAKKTVMTPHHKIMYKKKLVMAGYFLGHFKGVSKVPYSGEVLYNVLMENHELIVVNNMLTETLHPKNVIARLYNNPMLTESAKKAMIETMNDCWVNKKTDSYKKLVSRL</sequence>
<dbReference type="InterPro" id="IPR022519">
    <property type="entry name" value="Gloeo/Verruco_rpt"/>
</dbReference>
<dbReference type="NCBIfam" id="TIGR02167">
    <property type="entry name" value="Liste_lipo_26"/>
    <property type="match status" value="8"/>
</dbReference>
<evidence type="ECO:0000313" key="2">
    <source>
        <dbReference type="EMBL" id="QHS85439.1"/>
    </source>
</evidence>
<accession>A0A6C0B1N1</accession>